<feature type="transmembrane region" description="Helical" evidence="7">
    <location>
        <begin position="295"/>
        <end position="315"/>
    </location>
</feature>
<accession>A0A5B8URX3</accession>
<feature type="transmembrane region" description="Helical" evidence="7">
    <location>
        <begin position="29"/>
        <end position="48"/>
    </location>
</feature>
<evidence type="ECO:0000256" key="1">
    <source>
        <dbReference type="ARBA" id="ARBA00004127"/>
    </source>
</evidence>
<dbReference type="PANTHER" id="PTHR43507:SF1">
    <property type="entry name" value="NADH-UBIQUINONE OXIDOREDUCTASE CHAIN 4"/>
    <property type="match status" value="1"/>
</dbReference>
<evidence type="ECO:0000313" key="9">
    <source>
        <dbReference type="EMBL" id="QEC61166.1"/>
    </source>
</evidence>
<dbReference type="OrthoDB" id="9811718at2"/>
<dbReference type="GO" id="GO:0042773">
    <property type="term" value="P:ATP synthesis coupled electron transport"/>
    <property type="evidence" value="ECO:0007669"/>
    <property type="project" value="InterPro"/>
</dbReference>
<comment type="similarity">
    <text evidence="2">Belongs to the complex I subunit 4 family.</text>
</comment>
<dbReference type="EMBL" id="CP042436">
    <property type="protein sequence ID" value="QEC61166.1"/>
    <property type="molecule type" value="Genomic_DNA"/>
</dbReference>
<feature type="transmembrane region" description="Helical" evidence="7">
    <location>
        <begin position="236"/>
        <end position="257"/>
    </location>
</feature>
<feature type="transmembrane region" description="Helical" evidence="7">
    <location>
        <begin position="269"/>
        <end position="288"/>
    </location>
</feature>
<keyword evidence="4 7" id="KW-1133">Transmembrane helix</keyword>
<dbReference type="InterPro" id="IPR001750">
    <property type="entry name" value="ND/Mrp_TM"/>
</dbReference>
<dbReference type="AlphaFoldDB" id="A0A5B8URX3"/>
<keyword evidence="10" id="KW-1185">Reference proteome</keyword>
<feature type="transmembrane region" description="Helical" evidence="7">
    <location>
        <begin position="6"/>
        <end position="22"/>
    </location>
</feature>
<dbReference type="GO" id="GO:0012505">
    <property type="term" value="C:endomembrane system"/>
    <property type="evidence" value="ECO:0007669"/>
    <property type="project" value="UniProtKB-SubCell"/>
</dbReference>
<protein>
    <submittedName>
        <fullName evidence="9">NADH-quinone oxidoreductase subunit M</fullName>
    </submittedName>
</protein>
<feature type="transmembrane region" description="Helical" evidence="7">
    <location>
        <begin position="68"/>
        <end position="93"/>
    </location>
</feature>
<sequence length="497" mass="54494">MTVSILLFLPVVAALVVLFIKGEAAKYAALTFAVAELVVAGIFLAKFVPDASTQFSISAPWIPKAGIYFTAGIDGISMIMVILTTLLVPLIILSTFKNQYKSAHVFYALILFMQAGLLTVFTALDGFLFYVGWEAALIPIYFICAMWGGENRIKVNIKFFIYTFAGSLFMLLGIIYLHMQDPASTYDLAHFYDLKLDAHHQGWIFWAFFLAFAIKMPIFPFHTWQPDTYTEAPSAGTMMLSGIMLKMGIYGVIRWLIPIAPLGVQHWGFMAIVLSVIGIVYASVIAFKQKDGKRLVAYSSIAHVGLIAAALFTFSKGESSFLWTTQALQGALIQMLNHGINVVGLFIVWDIISRKMNTCELDQLGGIAKVAPKFAIAFLIVTLGTVALPLTNGFIGEFLLLNSVFQYNIWMAAIAGLTMIFGAVYMLRMYKAVMQGQTNALTATFTDISGSEIVVLGVICVLIIAIGVYPQPVLHVSEAAVNNLINTVHNHLGSVKP</sequence>
<feature type="domain" description="NADH:quinone oxidoreductase/Mrp antiporter transmembrane" evidence="8">
    <location>
        <begin position="125"/>
        <end position="418"/>
    </location>
</feature>
<reference evidence="9 10" key="1">
    <citation type="journal article" date="2017" name="Curr. Microbiol.">
        <title>Mucilaginibacter ginsenosidivorans sp. nov., Isolated from Soil of Ginseng Field.</title>
        <authorList>
            <person name="Kim M.M."/>
            <person name="Siddiqi M.Z."/>
            <person name="Im W.T."/>
        </authorList>
    </citation>
    <scope>NUCLEOTIDE SEQUENCE [LARGE SCALE GENOMIC DNA]</scope>
    <source>
        <strain evidence="9 10">Gsoil 3017</strain>
    </source>
</reference>
<dbReference type="Pfam" id="PF00361">
    <property type="entry name" value="Proton_antipo_M"/>
    <property type="match status" value="1"/>
</dbReference>
<dbReference type="NCBIfam" id="TIGR01972">
    <property type="entry name" value="NDH_I_M"/>
    <property type="match status" value="1"/>
</dbReference>
<comment type="subcellular location">
    <subcellularLocation>
        <location evidence="1">Endomembrane system</location>
        <topology evidence="1">Multi-pass membrane protein</topology>
    </subcellularLocation>
    <subcellularLocation>
        <location evidence="6">Membrane</location>
        <topology evidence="6">Multi-pass membrane protein</topology>
    </subcellularLocation>
</comment>
<proteinExistence type="inferred from homology"/>
<feature type="transmembrane region" description="Helical" evidence="7">
    <location>
        <begin position="105"/>
        <end position="124"/>
    </location>
</feature>
<evidence type="ECO:0000256" key="6">
    <source>
        <dbReference type="RuleBase" id="RU000320"/>
    </source>
</evidence>
<evidence type="ECO:0000256" key="7">
    <source>
        <dbReference type="SAM" id="Phobius"/>
    </source>
</evidence>
<feature type="transmembrane region" description="Helical" evidence="7">
    <location>
        <begin position="407"/>
        <end position="427"/>
    </location>
</feature>
<dbReference type="RefSeq" id="WP_147029745.1">
    <property type="nucleotide sequence ID" value="NZ_CP042436.1"/>
</dbReference>
<dbReference type="KEGG" id="mgin:FRZ54_00740"/>
<name>A0A5B8URX3_9SPHI</name>
<feature type="transmembrane region" description="Helical" evidence="7">
    <location>
        <begin position="159"/>
        <end position="179"/>
    </location>
</feature>
<dbReference type="GO" id="GO:0015990">
    <property type="term" value="P:electron transport coupled proton transport"/>
    <property type="evidence" value="ECO:0007669"/>
    <property type="project" value="TreeGrafter"/>
</dbReference>
<evidence type="ECO:0000313" key="10">
    <source>
        <dbReference type="Proteomes" id="UP000321479"/>
    </source>
</evidence>
<evidence type="ECO:0000256" key="2">
    <source>
        <dbReference type="ARBA" id="ARBA00009025"/>
    </source>
</evidence>
<gene>
    <name evidence="9" type="ORF">FRZ54_00740</name>
</gene>
<keyword evidence="3 6" id="KW-0812">Transmembrane</keyword>
<dbReference type="PANTHER" id="PTHR43507">
    <property type="entry name" value="NADH-UBIQUINONE OXIDOREDUCTASE CHAIN 4"/>
    <property type="match status" value="1"/>
</dbReference>
<evidence type="ECO:0000256" key="3">
    <source>
        <dbReference type="ARBA" id="ARBA00022692"/>
    </source>
</evidence>
<dbReference type="InterPro" id="IPR003918">
    <property type="entry name" value="NADH_UbQ_OxRdtase"/>
</dbReference>
<evidence type="ECO:0000256" key="5">
    <source>
        <dbReference type="ARBA" id="ARBA00023136"/>
    </source>
</evidence>
<evidence type="ECO:0000256" key="4">
    <source>
        <dbReference type="ARBA" id="ARBA00022989"/>
    </source>
</evidence>
<feature type="transmembrane region" description="Helical" evidence="7">
    <location>
        <begin position="374"/>
        <end position="395"/>
    </location>
</feature>
<dbReference type="InterPro" id="IPR010227">
    <property type="entry name" value="NADH_Q_OxRdtase_chainM/4"/>
</dbReference>
<dbReference type="GO" id="GO:0048039">
    <property type="term" value="F:ubiquinone binding"/>
    <property type="evidence" value="ECO:0007669"/>
    <property type="project" value="TreeGrafter"/>
</dbReference>
<feature type="transmembrane region" description="Helical" evidence="7">
    <location>
        <begin position="335"/>
        <end position="353"/>
    </location>
</feature>
<feature type="transmembrane region" description="Helical" evidence="7">
    <location>
        <begin position="203"/>
        <end position="224"/>
    </location>
</feature>
<dbReference type="GO" id="GO:0016020">
    <property type="term" value="C:membrane"/>
    <property type="evidence" value="ECO:0007669"/>
    <property type="project" value="UniProtKB-SubCell"/>
</dbReference>
<dbReference type="PRINTS" id="PR01437">
    <property type="entry name" value="NUOXDRDTASE4"/>
</dbReference>
<dbReference type="GO" id="GO:0003954">
    <property type="term" value="F:NADH dehydrogenase activity"/>
    <property type="evidence" value="ECO:0007669"/>
    <property type="project" value="TreeGrafter"/>
</dbReference>
<feature type="transmembrane region" description="Helical" evidence="7">
    <location>
        <begin position="448"/>
        <end position="469"/>
    </location>
</feature>
<dbReference type="GO" id="GO:0008137">
    <property type="term" value="F:NADH dehydrogenase (ubiquinone) activity"/>
    <property type="evidence" value="ECO:0007669"/>
    <property type="project" value="InterPro"/>
</dbReference>
<organism evidence="9 10">
    <name type="scientific">Mucilaginibacter ginsenosidivorans</name>
    <dbReference type="NCBI Taxonomy" id="398053"/>
    <lineage>
        <taxon>Bacteria</taxon>
        <taxon>Pseudomonadati</taxon>
        <taxon>Bacteroidota</taxon>
        <taxon>Sphingobacteriia</taxon>
        <taxon>Sphingobacteriales</taxon>
        <taxon>Sphingobacteriaceae</taxon>
        <taxon>Mucilaginibacter</taxon>
    </lineage>
</organism>
<evidence type="ECO:0000259" key="8">
    <source>
        <dbReference type="Pfam" id="PF00361"/>
    </source>
</evidence>
<feature type="transmembrane region" description="Helical" evidence="7">
    <location>
        <begin position="130"/>
        <end position="147"/>
    </location>
</feature>
<keyword evidence="5 7" id="KW-0472">Membrane</keyword>
<dbReference type="Proteomes" id="UP000321479">
    <property type="component" value="Chromosome"/>
</dbReference>